<dbReference type="PANTHER" id="PTHR46797">
    <property type="entry name" value="HTH-TYPE TRANSCRIPTIONAL REGULATOR"/>
    <property type="match status" value="1"/>
</dbReference>
<evidence type="ECO:0000313" key="6">
    <source>
        <dbReference type="Proteomes" id="UP000309544"/>
    </source>
</evidence>
<dbReference type="Gene3D" id="1.10.260.40">
    <property type="entry name" value="lambda repressor-like DNA-binding domains"/>
    <property type="match status" value="1"/>
</dbReference>
<keyword evidence="6" id="KW-1185">Reference proteome</keyword>
<dbReference type="GO" id="GO:0005829">
    <property type="term" value="C:cytosol"/>
    <property type="evidence" value="ECO:0007669"/>
    <property type="project" value="TreeGrafter"/>
</dbReference>
<comment type="caution">
    <text evidence="5">The sequence shown here is derived from an EMBL/GenBank/DDBJ whole genome shotgun (WGS) entry which is preliminary data.</text>
</comment>
<evidence type="ECO:0000259" key="4">
    <source>
        <dbReference type="PROSITE" id="PS50943"/>
    </source>
</evidence>
<sequence length="88" mass="9668">MQLGRILRILRTSKGMTQEELAEKTGLHRTYIGVVERGEKNITIINCMKIAHVLGSDLASILHEVETVLIPSSTSSVLTPSPLLEQNS</sequence>
<organism evidence="5 6">
    <name type="scientific">Prosthecochloris vibrioformis</name>
    <name type="common">Chlorobium vibrioforme</name>
    <dbReference type="NCBI Taxonomy" id="1098"/>
    <lineage>
        <taxon>Bacteria</taxon>
        <taxon>Pseudomonadati</taxon>
        <taxon>Chlorobiota</taxon>
        <taxon>Chlorobiia</taxon>
        <taxon>Chlorobiales</taxon>
        <taxon>Chlorobiaceae</taxon>
        <taxon>Prosthecochloris</taxon>
    </lineage>
</organism>
<evidence type="ECO:0000256" key="2">
    <source>
        <dbReference type="ARBA" id="ARBA00023125"/>
    </source>
</evidence>
<keyword evidence="1" id="KW-0805">Transcription regulation</keyword>
<dbReference type="Proteomes" id="UP000309544">
    <property type="component" value="Unassembled WGS sequence"/>
</dbReference>
<dbReference type="SUPFAM" id="SSF47413">
    <property type="entry name" value="lambda repressor-like DNA-binding domains"/>
    <property type="match status" value="1"/>
</dbReference>
<dbReference type="EMBL" id="VDCI01000002">
    <property type="protein sequence ID" value="TNJ37447.1"/>
    <property type="molecule type" value="Genomic_DNA"/>
</dbReference>
<dbReference type="GO" id="GO:0003677">
    <property type="term" value="F:DNA binding"/>
    <property type="evidence" value="ECO:0007669"/>
    <property type="project" value="UniProtKB-KW"/>
</dbReference>
<accession>A0A5C4S2S9</accession>
<dbReference type="PANTHER" id="PTHR46797:SF23">
    <property type="entry name" value="HTH-TYPE TRANSCRIPTIONAL REGULATOR SUTR"/>
    <property type="match status" value="1"/>
</dbReference>
<keyword evidence="2" id="KW-0238">DNA-binding</keyword>
<evidence type="ECO:0000256" key="1">
    <source>
        <dbReference type="ARBA" id="ARBA00023015"/>
    </source>
</evidence>
<dbReference type="AlphaFoldDB" id="A0A5C4S2S9"/>
<dbReference type="GO" id="GO:0003700">
    <property type="term" value="F:DNA-binding transcription factor activity"/>
    <property type="evidence" value="ECO:0007669"/>
    <property type="project" value="TreeGrafter"/>
</dbReference>
<keyword evidence="3" id="KW-0804">Transcription</keyword>
<evidence type="ECO:0000313" key="5">
    <source>
        <dbReference type="EMBL" id="TNJ37447.1"/>
    </source>
</evidence>
<dbReference type="Pfam" id="PF01381">
    <property type="entry name" value="HTH_3"/>
    <property type="match status" value="1"/>
</dbReference>
<reference evidence="5 6" key="1">
    <citation type="submission" date="2019-05" db="EMBL/GenBank/DDBJ databases">
        <title>Draft Whole-Genome sequence of the green sulfur bacterium Prosthecochloris vibrioformis DSM 260.</title>
        <authorList>
            <person name="Meyer T.E."/>
            <person name="Kyndt J.A."/>
        </authorList>
    </citation>
    <scope>NUCLEOTIDE SEQUENCE [LARGE SCALE GENOMIC DNA]</scope>
    <source>
        <strain evidence="5 6">DSM 260</strain>
    </source>
</reference>
<dbReference type="InterPro" id="IPR001387">
    <property type="entry name" value="Cro/C1-type_HTH"/>
</dbReference>
<dbReference type="PROSITE" id="PS50943">
    <property type="entry name" value="HTH_CROC1"/>
    <property type="match status" value="1"/>
</dbReference>
<feature type="domain" description="HTH cro/C1-type" evidence="4">
    <location>
        <begin position="7"/>
        <end position="61"/>
    </location>
</feature>
<protein>
    <submittedName>
        <fullName evidence="5">Helix-turn-helix transcriptional regulator</fullName>
    </submittedName>
</protein>
<dbReference type="InterPro" id="IPR010982">
    <property type="entry name" value="Lambda_DNA-bd_dom_sf"/>
</dbReference>
<gene>
    <name evidence="5" type="ORF">FGF68_03215</name>
</gene>
<dbReference type="CDD" id="cd00093">
    <property type="entry name" value="HTH_XRE"/>
    <property type="match status" value="1"/>
</dbReference>
<dbReference type="InterPro" id="IPR050807">
    <property type="entry name" value="TransReg_Diox_bact_type"/>
</dbReference>
<dbReference type="SMART" id="SM00530">
    <property type="entry name" value="HTH_XRE"/>
    <property type="match status" value="1"/>
</dbReference>
<proteinExistence type="predicted"/>
<name>A0A5C4S2S9_PROVB</name>
<evidence type="ECO:0000256" key="3">
    <source>
        <dbReference type="ARBA" id="ARBA00023163"/>
    </source>
</evidence>